<dbReference type="InterPro" id="IPR013094">
    <property type="entry name" value="AB_hydrolase_3"/>
</dbReference>
<dbReference type="PANTHER" id="PTHR48081:SF8">
    <property type="entry name" value="ALPHA_BETA HYDROLASE FOLD-3 DOMAIN-CONTAINING PROTEIN-RELATED"/>
    <property type="match status" value="1"/>
</dbReference>
<comment type="caution">
    <text evidence="5">The sequence shown here is derived from an EMBL/GenBank/DDBJ whole genome shotgun (WGS) entry which is preliminary data.</text>
</comment>
<reference evidence="5" key="1">
    <citation type="journal article" date="2021" name="Genome Biol. Evol.">
        <title>A High-Quality Reference Genome for a Parasitic Bivalve with Doubly Uniparental Inheritance (Bivalvia: Unionida).</title>
        <authorList>
            <person name="Smith C.H."/>
        </authorList>
    </citation>
    <scope>NUCLEOTIDE SEQUENCE</scope>
    <source>
        <strain evidence="5">CHS0354</strain>
    </source>
</reference>
<dbReference type="Gene3D" id="3.40.50.1820">
    <property type="entry name" value="alpha/beta hydrolase"/>
    <property type="match status" value="1"/>
</dbReference>
<feature type="domain" description="Alpha/beta hydrolase fold-3" evidence="4">
    <location>
        <begin position="184"/>
        <end position="254"/>
    </location>
</feature>
<proteinExistence type="inferred from homology"/>
<reference evidence="5" key="2">
    <citation type="journal article" date="2021" name="Genome Biol. Evol.">
        <title>Developing a high-quality reference genome for a parasitic bivalve with doubly uniparental inheritance (Bivalvia: Unionida).</title>
        <authorList>
            <person name="Smith C.H."/>
        </authorList>
    </citation>
    <scope>NUCLEOTIDE SEQUENCE</scope>
    <source>
        <strain evidence="5">CHS0354</strain>
        <tissue evidence="5">Mantle</tissue>
    </source>
</reference>
<feature type="domain" description="Alpha/beta hydrolase fold-3" evidence="4">
    <location>
        <begin position="20"/>
        <end position="139"/>
    </location>
</feature>
<organism evidence="5 6">
    <name type="scientific">Potamilus streckersoni</name>
    <dbReference type="NCBI Taxonomy" id="2493646"/>
    <lineage>
        <taxon>Eukaryota</taxon>
        <taxon>Metazoa</taxon>
        <taxon>Spiralia</taxon>
        <taxon>Lophotrochozoa</taxon>
        <taxon>Mollusca</taxon>
        <taxon>Bivalvia</taxon>
        <taxon>Autobranchia</taxon>
        <taxon>Heteroconchia</taxon>
        <taxon>Palaeoheterodonta</taxon>
        <taxon>Unionida</taxon>
        <taxon>Unionoidea</taxon>
        <taxon>Unionidae</taxon>
        <taxon>Ambleminae</taxon>
        <taxon>Lampsilini</taxon>
        <taxon>Potamilus</taxon>
    </lineage>
</organism>
<evidence type="ECO:0000313" key="5">
    <source>
        <dbReference type="EMBL" id="KAK3590499.1"/>
    </source>
</evidence>
<dbReference type="GO" id="GO:0016787">
    <property type="term" value="F:hydrolase activity"/>
    <property type="evidence" value="ECO:0007669"/>
    <property type="project" value="UniProtKB-KW"/>
</dbReference>
<dbReference type="InterPro" id="IPR029058">
    <property type="entry name" value="AB_hydrolase_fold"/>
</dbReference>
<dbReference type="SUPFAM" id="SSF53474">
    <property type="entry name" value="alpha/beta-Hydrolases"/>
    <property type="match status" value="1"/>
</dbReference>
<feature type="active site" evidence="3">
    <location>
        <position position="65"/>
    </location>
</feature>
<protein>
    <recommendedName>
        <fullName evidence="4">Alpha/beta hydrolase fold-3 domain-containing protein</fullName>
    </recommendedName>
</protein>
<dbReference type="InterPro" id="IPR033140">
    <property type="entry name" value="Lipase_GDXG_put_SER_AS"/>
</dbReference>
<dbReference type="PROSITE" id="PS01174">
    <property type="entry name" value="LIPASE_GDXG_SER"/>
    <property type="match status" value="1"/>
</dbReference>
<evidence type="ECO:0000313" key="6">
    <source>
        <dbReference type="Proteomes" id="UP001195483"/>
    </source>
</evidence>
<dbReference type="InterPro" id="IPR050300">
    <property type="entry name" value="GDXG_lipolytic_enzyme"/>
</dbReference>
<comment type="similarity">
    <text evidence="1">Belongs to the 'GDXG' lipolytic enzyme family.</text>
</comment>
<name>A0AAE0SEK0_9BIVA</name>
<dbReference type="Pfam" id="PF07859">
    <property type="entry name" value="Abhydrolase_3"/>
    <property type="match status" value="2"/>
</dbReference>
<keyword evidence="6" id="KW-1185">Reference proteome</keyword>
<dbReference type="EMBL" id="JAEAOA010000959">
    <property type="protein sequence ID" value="KAK3590499.1"/>
    <property type="molecule type" value="Genomic_DNA"/>
</dbReference>
<sequence>MCITRHRKVSHLSSGTGQQFISYRMSPEHPFPIPLEDCVQSVEYVIQNAALLQVDSKRIAVAGDSAGGNLAAAVSLCLKKKIKLQLLLVPVLQCFNFKTSSFVENAEYFSKTTNNVFQVTFWLNYLGLPPSYQHAFLSNNHTSATLKNSKYASYVDQKKWMKDKYVRNPILMLQSSQSNDFRDKEISKSIEEKILNPLIAPLMADDADLEDLPITYIMTAGYDLIRDDGIMYAHRLMHAGVKTHLSNIPDSFHIAFTFVDSLMELELGRKTVQDIVDFIKNEL</sequence>
<dbReference type="AlphaFoldDB" id="A0AAE0SEK0"/>
<keyword evidence="2" id="KW-0378">Hydrolase</keyword>
<dbReference type="PANTHER" id="PTHR48081">
    <property type="entry name" value="AB HYDROLASE SUPERFAMILY PROTEIN C4A8.06C"/>
    <property type="match status" value="1"/>
</dbReference>
<evidence type="ECO:0000256" key="1">
    <source>
        <dbReference type="ARBA" id="ARBA00010515"/>
    </source>
</evidence>
<evidence type="ECO:0000259" key="4">
    <source>
        <dbReference type="Pfam" id="PF07859"/>
    </source>
</evidence>
<reference evidence="5" key="3">
    <citation type="submission" date="2023-05" db="EMBL/GenBank/DDBJ databases">
        <authorList>
            <person name="Smith C.H."/>
        </authorList>
    </citation>
    <scope>NUCLEOTIDE SEQUENCE</scope>
    <source>
        <strain evidence="5">CHS0354</strain>
        <tissue evidence="5">Mantle</tissue>
    </source>
</reference>
<dbReference type="Proteomes" id="UP001195483">
    <property type="component" value="Unassembled WGS sequence"/>
</dbReference>
<accession>A0AAE0SEK0</accession>
<evidence type="ECO:0000256" key="3">
    <source>
        <dbReference type="PROSITE-ProRule" id="PRU10038"/>
    </source>
</evidence>
<evidence type="ECO:0000256" key="2">
    <source>
        <dbReference type="ARBA" id="ARBA00022801"/>
    </source>
</evidence>
<gene>
    <name evidence="5" type="ORF">CHS0354_015488</name>
</gene>